<evidence type="ECO:0000256" key="5">
    <source>
        <dbReference type="ARBA" id="ARBA00022692"/>
    </source>
</evidence>
<dbReference type="Gene3D" id="1.20.1250.20">
    <property type="entry name" value="MFS general substrate transporter like domains"/>
    <property type="match status" value="2"/>
</dbReference>
<feature type="transmembrane region" description="Helical" evidence="9">
    <location>
        <begin position="353"/>
        <end position="377"/>
    </location>
</feature>
<feature type="transmembrane region" description="Helical" evidence="9">
    <location>
        <begin position="177"/>
        <end position="199"/>
    </location>
</feature>
<evidence type="ECO:0000313" key="12">
    <source>
        <dbReference type="Proteomes" id="UP001597094"/>
    </source>
</evidence>
<dbReference type="InterPro" id="IPR047984">
    <property type="entry name" value="XylE-like"/>
</dbReference>
<evidence type="ECO:0000256" key="2">
    <source>
        <dbReference type="ARBA" id="ARBA00010992"/>
    </source>
</evidence>
<dbReference type="RefSeq" id="WP_377530727.1">
    <property type="nucleotide sequence ID" value="NZ_JBHTLD010000199.1"/>
</dbReference>
<reference evidence="12" key="1">
    <citation type="journal article" date="2019" name="Int. J. Syst. Evol. Microbiol.">
        <title>The Global Catalogue of Microorganisms (GCM) 10K type strain sequencing project: providing services to taxonomists for standard genome sequencing and annotation.</title>
        <authorList>
            <consortium name="The Broad Institute Genomics Platform"/>
            <consortium name="The Broad Institute Genome Sequencing Center for Infectious Disease"/>
            <person name="Wu L."/>
            <person name="Ma J."/>
        </authorList>
    </citation>
    <scope>NUCLEOTIDE SEQUENCE [LARGE SCALE GENOMIC DNA]</scope>
    <source>
        <strain evidence="12">JCM 31319</strain>
    </source>
</reference>
<evidence type="ECO:0000256" key="3">
    <source>
        <dbReference type="ARBA" id="ARBA00022448"/>
    </source>
</evidence>
<comment type="similarity">
    <text evidence="2 8">Belongs to the major facilitator superfamily. Sugar transporter (TC 2.A.1.1) family.</text>
</comment>
<feature type="domain" description="Major facilitator superfamily (MFS) profile" evidence="10">
    <location>
        <begin position="18"/>
        <end position="449"/>
    </location>
</feature>
<dbReference type="InterPro" id="IPR005828">
    <property type="entry name" value="MFS_sugar_transport-like"/>
</dbReference>
<evidence type="ECO:0000256" key="7">
    <source>
        <dbReference type="ARBA" id="ARBA00023136"/>
    </source>
</evidence>
<feature type="transmembrane region" description="Helical" evidence="9">
    <location>
        <begin position="83"/>
        <end position="102"/>
    </location>
</feature>
<feature type="transmembrane region" description="Helical" evidence="9">
    <location>
        <begin position="12"/>
        <end position="36"/>
    </location>
</feature>
<gene>
    <name evidence="11" type="primary">xylE</name>
    <name evidence="11" type="ORF">ACFQ2O_17415</name>
</gene>
<dbReference type="PRINTS" id="PR00171">
    <property type="entry name" value="SUGRTRNSPORT"/>
</dbReference>
<dbReference type="PROSITE" id="PS00217">
    <property type="entry name" value="SUGAR_TRANSPORT_2"/>
    <property type="match status" value="1"/>
</dbReference>
<dbReference type="CDD" id="cd17359">
    <property type="entry name" value="MFS_XylE_like"/>
    <property type="match status" value="1"/>
</dbReference>
<dbReference type="Pfam" id="PF00083">
    <property type="entry name" value="Sugar_tr"/>
    <property type="match status" value="1"/>
</dbReference>
<keyword evidence="3 8" id="KW-0813">Transport</keyword>
<dbReference type="PANTHER" id="PTHR48020:SF12">
    <property type="entry name" value="PROTON MYO-INOSITOL COTRANSPORTER"/>
    <property type="match status" value="1"/>
</dbReference>
<dbReference type="Proteomes" id="UP001597094">
    <property type="component" value="Unassembled WGS sequence"/>
</dbReference>
<sequence>MENQSNKTAMNLPYIVGITLAATLGGLLFGYDTAVISGAIGSLRIHFGLNDLQEGWAASSALVGCILGASVAGWVADRFGRKPGLIAAALFFTISAIGSAIPDTFSEFIVYRIVGGVGVGIASMLSPMYIAEIAPEHLRGRLVSLNQFAIVFGMLVVYFVNYWIAGQGDQTWNTETGWRWMFGSETIPAGLFLLLLLFVPHSPRWLMLVGQEQKADTVLSKIMNPEYAKKALAEIKASLHQDLSKPKVRILGQGFGWVVFIGIMLSVFQQITGINVILYYAPRIFSQLGGGTTDTALLQTIVVGAVNLVFTVIAILTVDRLGRKPLMIFGSLGMGICITAVGTTAYLEITDSWILIFMLGYIASFALSLGPVVWVLLSEIFPNQIRGKAMAIAVAAQWISNFAVSQTFPMMMGNSYLMDNFHGGFPFWIYGAMCIVTILFVWKFVPETKGKKLEDMEALWRKKSDLVPEEPVAAGSTRV</sequence>
<dbReference type="NCBIfam" id="TIGR00879">
    <property type="entry name" value="SP"/>
    <property type="match status" value="1"/>
</dbReference>
<name>A0ABW3STS7_9BACT</name>
<dbReference type="PROSITE" id="PS50850">
    <property type="entry name" value="MFS"/>
    <property type="match status" value="1"/>
</dbReference>
<feature type="transmembrane region" description="Helical" evidence="9">
    <location>
        <begin position="325"/>
        <end position="347"/>
    </location>
</feature>
<feature type="transmembrane region" description="Helical" evidence="9">
    <location>
        <begin position="296"/>
        <end position="318"/>
    </location>
</feature>
<dbReference type="PROSITE" id="PS00216">
    <property type="entry name" value="SUGAR_TRANSPORT_1"/>
    <property type="match status" value="2"/>
</dbReference>
<dbReference type="InterPro" id="IPR005829">
    <property type="entry name" value="Sugar_transporter_CS"/>
</dbReference>
<dbReference type="EMBL" id="JBHTLD010000199">
    <property type="protein sequence ID" value="MFD1187995.1"/>
    <property type="molecule type" value="Genomic_DNA"/>
</dbReference>
<dbReference type="NCBIfam" id="NF007484">
    <property type="entry name" value="PRK10077.1"/>
    <property type="match status" value="1"/>
</dbReference>
<keyword evidence="6 9" id="KW-1133">Transmembrane helix</keyword>
<comment type="caution">
    <text evidence="11">The sequence shown here is derived from an EMBL/GenBank/DDBJ whole genome shotgun (WGS) entry which is preliminary data.</text>
</comment>
<evidence type="ECO:0000256" key="8">
    <source>
        <dbReference type="RuleBase" id="RU003346"/>
    </source>
</evidence>
<comment type="subcellular location">
    <subcellularLocation>
        <location evidence="1">Cell membrane</location>
        <topology evidence="1">Multi-pass membrane protein</topology>
    </subcellularLocation>
</comment>
<dbReference type="InterPro" id="IPR003663">
    <property type="entry name" value="Sugar/inositol_transpt"/>
</dbReference>
<feature type="transmembrane region" description="Helical" evidence="9">
    <location>
        <begin position="56"/>
        <end position="76"/>
    </location>
</feature>
<organism evidence="11 12">
    <name type="scientific">Pontibacter rugosus</name>
    <dbReference type="NCBI Taxonomy" id="1745966"/>
    <lineage>
        <taxon>Bacteria</taxon>
        <taxon>Pseudomonadati</taxon>
        <taxon>Bacteroidota</taxon>
        <taxon>Cytophagia</taxon>
        <taxon>Cytophagales</taxon>
        <taxon>Hymenobacteraceae</taxon>
        <taxon>Pontibacter</taxon>
    </lineage>
</organism>
<evidence type="ECO:0000256" key="9">
    <source>
        <dbReference type="SAM" id="Phobius"/>
    </source>
</evidence>
<accession>A0ABW3STS7</accession>
<evidence type="ECO:0000313" key="11">
    <source>
        <dbReference type="EMBL" id="MFD1187995.1"/>
    </source>
</evidence>
<evidence type="ECO:0000256" key="4">
    <source>
        <dbReference type="ARBA" id="ARBA00022475"/>
    </source>
</evidence>
<evidence type="ECO:0000256" key="6">
    <source>
        <dbReference type="ARBA" id="ARBA00022989"/>
    </source>
</evidence>
<feature type="transmembrane region" description="Helical" evidence="9">
    <location>
        <begin position="427"/>
        <end position="445"/>
    </location>
</feature>
<feature type="transmembrane region" description="Helical" evidence="9">
    <location>
        <begin position="142"/>
        <end position="165"/>
    </location>
</feature>
<keyword evidence="4" id="KW-1003">Cell membrane</keyword>
<protein>
    <submittedName>
        <fullName evidence="11">D-xylose transporter XylE</fullName>
    </submittedName>
</protein>
<keyword evidence="12" id="KW-1185">Reference proteome</keyword>
<evidence type="ECO:0000259" key="10">
    <source>
        <dbReference type="PROSITE" id="PS50850"/>
    </source>
</evidence>
<feature type="transmembrane region" description="Helical" evidence="9">
    <location>
        <begin position="255"/>
        <end position="281"/>
    </location>
</feature>
<dbReference type="InterPro" id="IPR036259">
    <property type="entry name" value="MFS_trans_sf"/>
</dbReference>
<evidence type="ECO:0000256" key="1">
    <source>
        <dbReference type="ARBA" id="ARBA00004651"/>
    </source>
</evidence>
<dbReference type="InterPro" id="IPR050814">
    <property type="entry name" value="Myo-inositol_Transporter"/>
</dbReference>
<dbReference type="PANTHER" id="PTHR48020">
    <property type="entry name" value="PROTON MYO-INOSITOL COTRANSPORTER"/>
    <property type="match status" value="1"/>
</dbReference>
<dbReference type="InterPro" id="IPR020846">
    <property type="entry name" value="MFS_dom"/>
</dbReference>
<dbReference type="SUPFAM" id="SSF103473">
    <property type="entry name" value="MFS general substrate transporter"/>
    <property type="match status" value="1"/>
</dbReference>
<feature type="transmembrane region" description="Helical" evidence="9">
    <location>
        <begin position="389"/>
        <end position="407"/>
    </location>
</feature>
<keyword evidence="5 9" id="KW-0812">Transmembrane</keyword>
<keyword evidence="7 9" id="KW-0472">Membrane</keyword>
<feature type="transmembrane region" description="Helical" evidence="9">
    <location>
        <begin position="108"/>
        <end position="130"/>
    </location>
</feature>
<proteinExistence type="inferred from homology"/>